<keyword evidence="3" id="KW-1185">Reference proteome</keyword>
<dbReference type="RefSeq" id="WP_160612152.1">
    <property type="nucleotide sequence ID" value="NZ_JAUFQM010000001.1"/>
</dbReference>
<accession>A0A844Z3E7</accession>
<dbReference type="InterPro" id="IPR036390">
    <property type="entry name" value="WH_DNA-bd_sf"/>
</dbReference>
<dbReference type="InterPro" id="IPR014710">
    <property type="entry name" value="RmlC-like_jellyroll"/>
</dbReference>
<proteinExistence type="predicted"/>
<evidence type="ECO:0000259" key="1">
    <source>
        <dbReference type="PROSITE" id="PS50042"/>
    </source>
</evidence>
<dbReference type="SUPFAM" id="SSF51206">
    <property type="entry name" value="cAMP-binding domain-like"/>
    <property type="match status" value="1"/>
</dbReference>
<feature type="domain" description="Cyclic nucleotide-binding" evidence="1">
    <location>
        <begin position="13"/>
        <end position="82"/>
    </location>
</feature>
<evidence type="ECO:0000313" key="2">
    <source>
        <dbReference type="EMBL" id="MXO81786.1"/>
    </source>
</evidence>
<gene>
    <name evidence="2" type="ORF">GRI35_00175</name>
</gene>
<name>A0A844Z3E7_9SPHN</name>
<dbReference type="OrthoDB" id="7630420at2"/>
<sequence>MMDRDERVAIVQAIFGCEPIEAARLTDNLRFATAEPATTIAFQGDESRDCQLVVAGAVGLHALGSEGQYTQVATVEMGEIFGAFPDAGTHAVEAVAQEAVELLIIGTAQLRELARNHASIATGLAALYAGQLSNVLGRLVARVTLTADGRVYSELFDLVDDDGIIAPIPVVSALAIRAQTARETASKAITKLEKRGVLERAKDHWKIISPRMLEDMTI</sequence>
<dbReference type="InterPro" id="IPR018490">
    <property type="entry name" value="cNMP-bd_dom_sf"/>
</dbReference>
<dbReference type="EMBL" id="WTYZ01000001">
    <property type="protein sequence ID" value="MXO81786.1"/>
    <property type="molecule type" value="Genomic_DNA"/>
</dbReference>
<comment type="caution">
    <text evidence="2">The sequence shown here is derived from an EMBL/GenBank/DDBJ whole genome shotgun (WGS) entry which is preliminary data.</text>
</comment>
<dbReference type="InterPro" id="IPR000595">
    <property type="entry name" value="cNMP-bd_dom"/>
</dbReference>
<dbReference type="Gene3D" id="2.60.120.10">
    <property type="entry name" value="Jelly Rolls"/>
    <property type="match status" value="1"/>
</dbReference>
<organism evidence="2 3">
    <name type="scientific">Pontixanthobacter aestiaquae</name>
    <dbReference type="NCBI Taxonomy" id="1509367"/>
    <lineage>
        <taxon>Bacteria</taxon>
        <taxon>Pseudomonadati</taxon>
        <taxon>Pseudomonadota</taxon>
        <taxon>Alphaproteobacteria</taxon>
        <taxon>Sphingomonadales</taxon>
        <taxon>Erythrobacteraceae</taxon>
        <taxon>Pontixanthobacter</taxon>
    </lineage>
</organism>
<dbReference type="PROSITE" id="PS50042">
    <property type="entry name" value="CNMP_BINDING_3"/>
    <property type="match status" value="1"/>
</dbReference>
<dbReference type="Proteomes" id="UP000460290">
    <property type="component" value="Unassembled WGS sequence"/>
</dbReference>
<dbReference type="AlphaFoldDB" id="A0A844Z3E7"/>
<dbReference type="SUPFAM" id="SSF46785">
    <property type="entry name" value="Winged helix' DNA-binding domain"/>
    <property type="match status" value="1"/>
</dbReference>
<protein>
    <submittedName>
        <fullName evidence="2">Cyclic nucleotide-binding domain-containing protein</fullName>
    </submittedName>
</protein>
<dbReference type="CDD" id="cd00038">
    <property type="entry name" value="CAP_ED"/>
    <property type="match status" value="1"/>
</dbReference>
<dbReference type="Pfam" id="PF00027">
    <property type="entry name" value="cNMP_binding"/>
    <property type="match status" value="1"/>
</dbReference>
<reference evidence="2 3" key="1">
    <citation type="submission" date="2019-12" db="EMBL/GenBank/DDBJ databases">
        <title>Genomic-based taxomic classification of the family Erythrobacteraceae.</title>
        <authorList>
            <person name="Xu L."/>
        </authorList>
    </citation>
    <scope>NUCLEOTIDE SEQUENCE [LARGE SCALE GENOMIC DNA]</scope>
    <source>
        <strain evidence="2 3">KCTC 42006</strain>
    </source>
</reference>
<evidence type="ECO:0000313" key="3">
    <source>
        <dbReference type="Proteomes" id="UP000460290"/>
    </source>
</evidence>